<reference evidence="1 2" key="1">
    <citation type="submission" date="2016-11" db="EMBL/GenBank/DDBJ databases">
        <authorList>
            <person name="Jaros S."/>
            <person name="Januszkiewicz K."/>
            <person name="Wedrychowicz H."/>
        </authorList>
    </citation>
    <scope>NUCLEOTIDE SEQUENCE [LARGE SCALE GENOMIC DNA]</scope>
    <source>
        <strain evidence="1 2">DSM 8605</strain>
    </source>
</reference>
<dbReference type="SUPFAM" id="SSF82171">
    <property type="entry name" value="DPP6 N-terminal domain-like"/>
    <property type="match status" value="1"/>
</dbReference>
<organism evidence="1 2">
    <name type="scientific">Clostridium grantii DSM 8605</name>
    <dbReference type="NCBI Taxonomy" id="1121316"/>
    <lineage>
        <taxon>Bacteria</taxon>
        <taxon>Bacillati</taxon>
        <taxon>Bacillota</taxon>
        <taxon>Clostridia</taxon>
        <taxon>Eubacteriales</taxon>
        <taxon>Clostridiaceae</taxon>
        <taxon>Clostridium</taxon>
    </lineage>
</organism>
<dbReference type="RefSeq" id="WP_073336970.1">
    <property type="nucleotide sequence ID" value="NZ_FQXM01000003.1"/>
</dbReference>
<dbReference type="Proteomes" id="UP000184447">
    <property type="component" value="Unassembled WGS sequence"/>
</dbReference>
<sequence length="316" mass="36974">MESFNYIKKFKKSNYLQFSPHEEFIVSVSGNQIVVVDVKELSEVHSFKEIKQPGKIAFAFNNEKLFASESTIKKLGVFNIESEFSSIIHKVTNSSDYQNYNIYFTPDNRKIVLGIYNCYNNTISTLDLETSEVKDLKLLKNSFVNKIEYCNSDNSYLFSIFERDMQVINGNKYSTSYILKWKYPFELNEPMEIRTEILLEWWDISYNAVSKKYALYDLDNQHLILTNENMSKEISRYILDDKRSGYFSNFNWSHDGEYIVITYLNSVKIIRVRDAKCIKEFKVASGLYSEFSKDSKLLLIGTAKNGYIVDISTFLM</sequence>
<protein>
    <submittedName>
        <fullName evidence="1">Uncharacterized protein</fullName>
    </submittedName>
</protein>
<evidence type="ECO:0000313" key="2">
    <source>
        <dbReference type="Proteomes" id="UP000184447"/>
    </source>
</evidence>
<dbReference type="OrthoDB" id="2927345at2"/>
<dbReference type="AlphaFoldDB" id="A0A1M5RQP6"/>
<keyword evidence="2" id="KW-1185">Reference proteome</keyword>
<gene>
    <name evidence="1" type="ORF">SAMN02745207_00660</name>
</gene>
<name>A0A1M5RQP6_9CLOT</name>
<proteinExistence type="predicted"/>
<dbReference type="InterPro" id="IPR015943">
    <property type="entry name" value="WD40/YVTN_repeat-like_dom_sf"/>
</dbReference>
<dbReference type="EMBL" id="FQXM01000003">
    <property type="protein sequence ID" value="SHH28500.1"/>
    <property type="molecule type" value="Genomic_DNA"/>
</dbReference>
<accession>A0A1M5RQP6</accession>
<evidence type="ECO:0000313" key="1">
    <source>
        <dbReference type="EMBL" id="SHH28500.1"/>
    </source>
</evidence>
<dbReference type="Gene3D" id="2.130.10.10">
    <property type="entry name" value="YVTN repeat-like/Quinoprotein amine dehydrogenase"/>
    <property type="match status" value="1"/>
</dbReference>